<reference evidence="1 2" key="1">
    <citation type="submission" date="2019-04" db="EMBL/GenBank/DDBJ databases">
        <title>Genome of a novel bacterium Candidatus Jettenia ecosi reconstructed from metagenome of an anammox bioreactor.</title>
        <authorList>
            <person name="Mardanov A.V."/>
            <person name="Beletsky A.V."/>
            <person name="Ravin N.V."/>
            <person name="Botchkova E.A."/>
            <person name="Litti Y.V."/>
            <person name="Nozhevnikova A.N."/>
        </authorList>
    </citation>
    <scope>NUCLEOTIDE SEQUENCE [LARGE SCALE GENOMIC DNA]</scope>
    <source>
        <strain evidence="1">J2</strain>
    </source>
</reference>
<accession>A0A533QCG7</accession>
<name>A0A533QCG7_9BACT</name>
<evidence type="ECO:0000313" key="2">
    <source>
        <dbReference type="Proteomes" id="UP000319783"/>
    </source>
</evidence>
<sequence length="40" mass="4779">MVNPYHVYHGRDARFCVSPYVLAQSRWDVMVIAKNRDRDI</sequence>
<organism evidence="1 2">
    <name type="scientific">Candidatus Jettenia ecosi</name>
    <dbReference type="NCBI Taxonomy" id="2494326"/>
    <lineage>
        <taxon>Bacteria</taxon>
        <taxon>Pseudomonadati</taxon>
        <taxon>Planctomycetota</taxon>
        <taxon>Candidatus Brocadiia</taxon>
        <taxon>Candidatus Brocadiales</taxon>
        <taxon>Candidatus Brocadiaceae</taxon>
        <taxon>Candidatus Jettenia</taxon>
    </lineage>
</organism>
<dbReference type="Proteomes" id="UP000319783">
    <property type="component" value="Unassembled WGS sequence"/>
</dbReference>
<protein>
    <submittedName>
        <fullName evidence="1">Uncharacterized protein</fullName>
    </submittedName>
</protein>
<evidence type="ECO:0000313" key="1">
    <source>
        <dbReference type="EMBL" id="TLD40321.1"/>
    </source>
</evidence>
<comment type="caution">
    <text evidence="1">The sequence shown here is derived from an EMBL/GenBank/DDBJ whole genome shotgun (WGS) entry which is preliminary data.</text>
</comment>
<dbReference type="EMBL" id="SULG01000110">
    <property type="protein sequence ID" value="TLD40321.1"/>
    <property type="molecule type" value="Genomic_DNA"/>
</dbReference>
<proteinExistence type="predicted"/>
<gene>
    <name evidence="1" type="ORF">JETT_3421</name>
</gene>
<dbReference type="AlphaFoldDB" id="A0A533QCG7"/>